<dbReference type="InterPro" id="IPR009936">
    <property type="entry name" value="DUF1468"/>
</dbReference>
<evidence type="ECO:0000259" key="2">
    <source>
        <dbReference type="Pfam" id="PF07331"/>
    </source>
</evidence>
<keyword evidence="1" id="KW-0812">Transmembrane</keyword>
<name>A0A1Y1RY65_9SPIO</name>
<comment type="caution">
    <text evidence="3">The sequence shown here is derived from an EMBL/GenBank/DDBJ whole genome shotgun (WGS) entry which is preliminary data.</text>
</comment>
<dbReference type="STRING" id="1963862.B4O97_09570"/>
<keyword evidence="4" id="KW-1185">Reference proteome</keyword>
<protein>
    <recommendedName>
        <fullName evidence="2">DUF1468 domain-containing protein</fullName>
    </recommendedName>
</protein>
<dbReference type="RefSeq" id="WP_083050369.1">
    <property type="nucleotide sequence ID" value="NZ_CAXXQO010000003.1"/>
</dbReference>
<feature type="transmembrane region" description="Helical" evidence="1">
    <location>
        <begin position="141"/>
        <end position="164"/>
    </location>
</feature>
<feature type="transmembrane region" description="Helical" evidence="1">
    <location>
        <begin position="104"/>
        <end position="129"/>
    </location>
</feature>
<feature type="transmembrane region" description="Helical" evidence="1">
    <location>
        <begin position="12"/>
        <end position="31"/>
    </location>
</feature>
<evidence type="ECO:0000256" key="1">
    <source>
        <dbReference type="SAM" id="Phobius"/>
    </source>
</evidence>
<proteinExistence type="predicted"/>
<evidence type="ECO:0000313" key="3">
    <source>
        <dbReference type="EMBL" id="ORC35409.1"/>
    </source>
</evidence>
<accession>A0A1Y1RY65</accession>
<dbReference type="OrthoDB" id="7770860at2"/>
<gene>
    <name evidence="3" type="ORF">B4O97_09570</name>
</gene>
<dbReference type="Pfam" id="PF07331">
    <property type="entry name" value="TctB"/>
    <property type="match status" value="1"/>
</dbReference>
<dbReference type="AlphaFoldDB" id="A0A1Y1RY65"/>
<dbReference type="EMBL" id="MWQY01000009">
    <property type="protein sequence ID" value="ORC35409.1"/>
    <property type="molecule type" value="Genomic_DNA"/>
</dbReference>
<reference evidence="3 4" key="1">
    <citation type="submission" date="2017-03" db="EMBL/GenBank/DDBJ databases">
        <title>Draft Genome sequence of Marispirochaeta sp. strain JC444.</title>
        <authorList>
            <person name="Shivani Y."/>
            <person name="Subhash Y."/>
            <person name="Sasikala C."/>
            <person name="Ramana C."/>
        </authorList>
    </citation>
    <scope>NUCLEOTIDE SEQUENCE [LARGE SCALE GENOMIC DNA]</scope>
    <source>
        <strain evidence="3 4">JC444</strain>
    </source>
</reference>
<feature type="transmembrane region" description="Helical" evidence="1">
    <location>
        <begin position="43"/>
        <end position="66"/>
    </location>
</feature>
<dbReference type="Proteomes" id="UP000192343">
    <property type="component" value="Unassembled WGS sequence"/>
</dbReference>
<organism evidence="3 4">
    <name type="scientific">Marispirochaeta aestuarii</name>
    <dbReference type="NCBI Taxonomy" id="1963862"/>
    <lineage>
        <taxon>Bacteria</taxon>
        <taxon>Pseudomonadati</taxon>
        <taxon>Spirochaetota</taxon>
        <taxon>Spirochaetia</taxon>
        <taxon>Spirochaetales</taxon>
        <taxon>Spirochaetaceae</taxon>
        <taxon>Marispirochaeta</taxon>
    </lineage>
</organism>
<sequence>MLDFFRKNRDTALGLMFILLSIGVYIASFSIREVVDISVGPRFVPRLVAVAMAILGAVLIVQNIIIRRKIAEKVGEELAVEAVTEDPDTTPVDQIDQRAVLGTILLLILYVSLIWTFGFVPMTILYLFFQFWVLTPKDKRRWWLLILIAVLVPLGINYLFVNWFRLMLPSGMIW</sequence>
<evidence type="ECO:0000313" key="4">
    <source>
        <dbReference type="Proteomes" id="UP000192343"/>
    </source>
</evidence>
<keyword evidence="1" id="KW-1133">Transmembrane helix</keyword>
<keyword evidence="1" id="KW-0472">Membrane</keyword>
<feature type="domain" description="DUF1468" evidence="2">
    <location>
        <begin position="12"/>
        <end position="169"/>
    </location>
</feature>